<organism evidence="1 2">
    <name type="scientific">Neorhodopirellula lusitana</name>
    <dbReference type="NCBI Taxonomy" id="445327"/>
    <lineage>
        <taxon>Bacteria</taxon>
        <taxon>Pseudomonadati</taxon>
        <taxon>Planctomycetota</taxon>
        <taxon>Planctomycetia</taxon>
        <taxon>Pirellulales</taxon>
        <taxon>Pirellulaceae</taxon>
        <taxon>Neorhodopirellula</taxon>
    </lineage>
</organism>
<proteinExistence type="predicted"/>
<dbReference type="Proteomes" id="UP001158067">
    <property type="component" value="Unassembled WGS sequence"/>
</dbReference>
<evidence type="ECO:0000313" key="2">
    <source>
        <dbReference type="Proteomes" id="UP001158067"/>
    </source>
</evidence>
<protein>
    <recommendedName>
        <fullName evidence="3">DUF1853 family protein</fullName>
    </recommendedName>
</protein>
<keyword evidence="2" id="KW-1185">Reference proteome</keyword>
<accession>A0ABY1PTW2</accession>
<dbReference type="EMBL" id="FXUG01000001">
    <property type="protein sequence ID" value="SMP43782.1"/>
    <property type="molecule type" value="Genomic_DNA"/>
</dbReference>
<sequence>MNPPQHASSLADQFLHDLHWVIESPSLINSAPVIPPLSLDAIDPDHLTSVMVDPQSRHVGSHRVGYYFERLVLYWLVHLRRVEVVAHGMQIKDDKRTLGEIDFLFRDEAGRLTHWEVSVKFYLYHPQHALSGPLSGPLGGSHFLGPNARDTFERKMGRLFEHQLPLSQTHLPDVEVRQAWVQGQIFYHRQLGSVQLLPAQMSPDHLRGAYLYQREINELQHHANSRFQVLDKPYWLAGPMFNAADPNWCSGPEMADTLHQHFKETDRPLMLCQADSESVQSESLPNESTETRLKRRPNTKRIFVVADSWPLTDSLS</sequence>
<dbReference type="Pfam" id="PF08907">
    <property type="entry name" value="DUF1853"/>
    <property type="match status" value="1"/>
</dbReference>
<dbReference type="RefSeq" id="WP_283431152.1">
    <property type="nucleotide sequence ID" value="NZ_FXUG01000001.1"/>
</dbReference>
<gene>
    <name evidence="1" type="ORF">SAMN06265222_1011002</name>
</gene>
<reference evidence="1 2" key="1">
    <citation type="submission" date="2017-05" db="EMBL/GenBank/DDBJ databases">
        <authorList>
            <person name="Varghese N."/>
            <person name="Submissions S."/>
        </authorList>
    </citation>
    <scope>NUCLEOTIDE SEQUENCE [LARGE SCALE GENOMIC DNA]</scope>
    <source>
        <strain evidence="1 2">DSM 25457</strain>
    </source>
</reference>
<evidence type="ECO:0000313" key="1">
    <source>
        <dbReference type="EMBL" id="SMP43782.1"/>
    </source>
</evidence>
<evidence type="ECO:0008006" key="3">
    <source>
        <dbReference type="Google" id="ProtNLM"/>
    </source>
</evidence>
<comment type="caution">
    <text evidence="1">The sequence shown here is derived from an EMBL/GenBank/DDBJ whole genome shotgun (WGS) entry which is preliminary data.</text>
</comment>
<name>A0ABY1PTW2_9BACT</name>
<dbReference type="InterPro" id="IPR015003">
    <property type="entry name" value="DUF1853"/>
</dbReference>